<keyword evidence="7" id="KW-1185">Reference proteome</keyword>
<dbReference type="STRING" id="861298.SAMN04488136_111122"/>
<gene>
    <name evidence="6" type="ORF">SAMN04488136_111122</name>
</gene>
<name>A0A1G8ASV0_9VIBR</name>
<sequence length="197" mass="22648">MARKSKFDKDEKLLDAMTLFWQKGYANTAISELIDKLKINRFSLYNSYGDKQNLYYMALDAYLERISFPSIEILAAADAGWPELKQFLFEFAKRQRHSSCGCFMQNALIEHAGEDDTVLERGHRLFDLLLARFTDCLQYAKDHKQIPAKLPAHELATLVLCQMQGIRVLGKAKRLDDIDTALPTLLQLIEGTRHEPH</sequence>
<dbReference type="InterPro" id="IPR009057">
    <property type="entry name" value="Homeodomain-like_sf"/>
</dbReference>
<keyword evidence="2 4" id="KW-0238">DNA-binding</keyword>
<keyword evidence="1" id="KW-0805">Transcription regulation</keyword>
<evidence type="ECO:0000256" key="3">
    <source>
        <dbReference type="ARBA" id="ARBA00023163"/>
    </source>
</evidence>
<evidence type="ECO:0000256" key="4">
    <source>
        <dbReference type="PROSITE-ProRule" id="PRU00335"/>
    </source>
</evidence>
<evidence type="ECO:0000256" key="2">
    <source>
        <dbReference type="ARBA" id="ARBA00023125"/>
    </source>
</evidence>
<feature type="DNA-binding region" description="H-T-H motif" evidence="4">
    <location>
        <begin position="29"/>
        <end position="48"/>
    </location>
</feature>
<dbReference type="InterPro" id="IPR011075">
    <property type="entry name" value="TetR_C"/>
</dbReference>
<dbReference type="Proteomes" id="UP000198854">
    <property type="component" value="Unassembled WGS sequence"/>
</dbReference>
<dbReference type="GO" id="GO:0003677">
    <property type="term" value="F:DNA binding"/>
    <property type="evidence" value="ECO:0007669"/>
    <property type="project" value="UniProtKB-UniRule"/>
</dbReference>
<dbReference type="PANTHER" id="PTHR47506">
    <property type="entry name" value="TRANSCRIPTIONAL REGULATORY PROTEIN"/>
    <property type="match status" value="1"/>
</dbReference>
<organism evidence="6 7">
    <name type="scientific">Vibrio xiamenensis</name>
    <dbReference type="NCBI Taxonomy" id="861298"/>
    <lineage>
        <taxon>Bacteria</taxon>
        <taxon>Pseudomonadati</taxon>
        <taxon>Pseudomonadota</taxon>
        <taxon>Gammaproteobacteria</taxon>
        <taxon>Vibrionales</taxon>
        <taxon>Vibrionaceae</taxon>
        <taxon>Vibrio</taxon>
    </lineage>
</organism>
<evidence type="ECO:0000256" key="1">
    <source>
        <dbReference type="ARBA" id="ARBA00023015"/>
    </source>
</evidence>
<dbReference type="AlphaFoldDB" id="A0A1G8ASV0"/>
<dbReference type="OrthoDB" id="270177at2"/>
<dbReference type="Pfam" id="PF00440">
    <property type="entry name" value="TetR_N"/>
    <property type="match status" value="1"/>
</dbReference>
<evidence type="ECO:0000259" key="5">
    <source>
        <dbReference type="PROSITE" id="PS50977"/>
    </source>
</evidence>
<keyword evidence="3" id="KW-0804">Transcription</keyword>
<evidence type="ECO:0000313" key="7">
    <source>
        <dbReference type="Proteomes" id="UP000198854"/>
    </source>
</evidence>
<proteinExistence type="predicted"/>
<feature type="domain" description="HTH tetR-type" evidence="5">
    <location>
        <begin position="6"/>
        <end position="66"/>
    </location>
</feature>
<dbReference type="RefSeq" id="WP_093273569.1">
    <property type="nucleotide sequence ID" value="NZ_FNDD01000011.1"/>
</dbReference>
<dbReference type="SUPFAM" id="SSF48498">
    <property type="entry name" value="Tetracyclin repressor-like, C-terminal domain"/>
    <property type="match status" value="1"/>
</dbReference>
<accession>A0A1G8ASV0</accession>
<evidence type="ECO:0000313" key="6">
    <source>
        <dbReference type="EMBL" id="SDH24142.1"/>
    </source>
</evidence>
<dbReference type="Gene3D" id="1.10.10.60">
    <property type="entry name" value="Homeodomain-like"/>
    <property type="match status" value="1"/>
</dbReference>
<dbReference type="InterPro" id="IPR001647">
    <property type="entry name" value="HTH_TetR"/>
</dbReference>
<dbReference type="Pfam" id="PF16925">
    <property type="entry name" value="TetR_C_13"/>
    <property type="match status" value="1"/>
</dbReference>
<dbReference type="InterPro" id="IPR036271">
    <property type="entry name" value="Tet_transcr_reg_TetR-rel_C_sf"/>
</dbReference>
<dbReference type="EMBL" id="FNDD01000011">
    <property type="protein sequence ID" value="SDH24142.1"/>
    <property type="molecule type" value="Genomic_DNA"/>
</dbReference>
<dbReference type="PROSITE" id="PS50977">
    <property type="entry name" value="HTH_TETR_2"/>
    <property type="match status" value="1"/>
</dbReference>
<reference evidence="6 7" key="1">
    <citation type="submission" date="2016-10" db="EMBL/GenBank/DDBJ databases">
        <authorList>
            <person name="de Groot N.N."/>
        </authorList>
    </citation>
    <scope>NUCLEOTIDE SEQUENCE [LARGE SCALE GENOMIC DNA]</scope>
    <source>
        <strain evidence="6 7">CGMCC 1.10228</strain>
    </source>
</reference>
<dbReference type="PANTHER" id="PTHR47506:SF10">
    <property type="entry name" value="TRANSCRIPTIONAL REGULATORY PROTEIN"/>
    <property type="match status" value="1"/>
</dbReference>
<protein>
    <submittedName>
        <fullName evidence="6">Transcriptional regulator, TetR family</fullName>
    </submittedName>
</protein>
<dbReference type="SUPFAM" id="SSF46689">
    <property type="entry name" value="Homeodomain-like"/>
    <property type="match status" value="1"/>
</dbReference>
<dbReference type="Gene3D" id="1.10.357.10">
    <property type="entry name" value="Tetracycline Repressor, domain 2"/>
    <property type="match status" value="1"/>
</dbReference>